<dbReference type="InterPro" id="IPR054539">
    <property type="entry name" value="Beta-prop_PDH"/>
</dbReference>
<evidence type="ECO:0000259" key="1">
    <source>
        <dbReference type="Pfam" id="PF22807"/>
    </source>
</evidence>
<accession>A0A1F6AVY8</accession>
<dbReference type="EMBL" id="MFJZ01000069">
    <property type="protein sequence ID" value="OGG28861.1"/>
    <property type="molecule type" value="Genomic_DNA"/>
</dbReference>
<dbReference type="Gene3D" id="2.120.10.30">
    <property type="entry name" value="TolB, C-terminal domain"/>
    <property type="match status" value="1"/>
</dbReference>
<reference evidence="2 3" key="1">
    <citation type="journal article" date="2016" name="Nat. Commun.">
        <title>Thousands of microbial genomes shed light on interconnected biogeochemical processes in an aquifer system.</title>
        <authorList>
            <person name="Anantharaman K."/>
            <person name="Brown C.T."/>
            <person name="Hug L.A."/>
            <person name="Sharon I."/>
            <person name="Castelle C.J."/>
            <person name="Probst A.J."/>
            <person name="Thomas B.C."/>
            <person name="Singh A."/>
            <person name="Wilkins M.J."/>
            <person name="Karaoz U."/>
            <person name="Brodie E.L."/>
            <person name="Williams K.H."/>
            <person name="Hubbard S.S."/>
            <person name="Banfield J.F."/>
        </authorList>
    </citation>
    <scope>NUCLEOTIDE SEQUENCE [LARGE SCALE GENOMIC DNA]</scope>
</reference>
<dbReference type="Proteomes" id="UP000176409">
    <property type="component" value="Unassembled WGS sequence"/>
</dbReference>
<sequence>MPDGFSISIFAKDLGDPRVLVFDPAGTLLVSIPSRGQVVAMPDENHDGVADRTDVVVNYLNQPHGLAFHPKEKTLFVAETDRVVVYDYDPVTHKASNKKKIIDLPGGGNHFSRTIAFGPDGRLYIAVGSDCNVCVQTDERRAAILVADVTALSAVTPKVYASGLRNSVFFTWHPVTRELWATEMGRDLIGDDIPPDEVNIVKEGSFYGWPYCYGKNVRDATVPFKEPGAPSGRQTISWVGCDAAVSSHIDIPAHSAPLGLAFIPPSWPAQYRDDLLVAYHGSWNRSEPTGYKVVRMKLDAKGNYEATEDFITGWLTKDGALGRPVDLLFDVSGSLYISDDKFGVIYRVTAS</sequence>
<dbReference type="InterPro" id="IPR011042">
    <property type="entry name" value="6-blade_b-propeller_TolB-like"/>
</dbReference>
<dbReference type="PANTHER" id="PTHR19328:SF53">
    <property type="entry name" value="MEMBRANE PROTEIN"/>
    <property type="match status" value="1"/>
</dbReference>
<dbReference type="InterPro" id="IPR011041">
    <property type="entry name" value="Quinoprot_gluc/sorb_DH_b-prop"/>
</dbReference>
<organism evidence="2 3">
    <name type="scientific">Candidatus Gottesmanbacteria bacterium RIFCSPLOWO2_01_FULL_49_10</name>
    <dbReference type="NCBI Taxonomy" id="1798396"/>
    <lineage>
        <taxon>Bacteria</taxon>
        <taxon>Candidatus Gottesmaniibacteriota</taxon>
    </lineage>
</organism>
<evidence type="ECO:0000313" key="3">
    <source>
        <dbReference type="Proteomes" id="UP000176409"/>
    </source>
</evidence>
<gene>
    <name evidence="2" type="ORF">A2973_04440</name>
</gene>
<comment type="caution">
    <text evidence="2">The sequence shown here is derived from an EMBL/GenBank/DDBJ whole genome shotgun (WGS) entry which is preliminary data.</text>
</comment>
<protein>
    <recommendedName>
        <fullName evidence="1">Pyrroloquinoline quinone-dependent pyranose dehydrogenase beta-propeller domain-containing protein</fullName>
    </recommendedName>
</protein>
<dbReference type="STRING" id="1798396.A2973_04440"/>
<evidence type="ECO:0000313" key="2">
    <source>
        <dbReference type="EMBL" id="OGG28861.1"/>
    </source>
</evidence>
<name>A0A1F6AVY8_9BACT</name>
<feature type="domain" description="Pyrroloquinoline quinone-dependent pyranose dehydrogenase beta-propeller" evidence="1">
    <location>
        <begin position="2"/>
        <end position="349"/>
    </location>
</feature>
<dbReference type="AlphaFoldDB" id="A0A1F6AVY8"/>
<dbReference type="Pfam" id="PF22807">
    <property type="entry name" value="TrAA12"/>
    <property type="match status" value="1"/>
</dbReference>
<dbReference type="SUPFAM" id="SSF50952">
    <property type="entry name" value="Soluble quinoprotein glucose dehydrogenase"/>
    <property type="match status" value="1"/>
</dbReference>
<proteinExistence type="predicted"/>
<dbReference type="PANTHER" id="PTHR19328">
    <property type="entry name" value="HEDGEHOG-INTERACTING PROTEIN"/>
    <property type="match status" value="1"/>
</dbReference>